<proteinExistence type="predicted"/>
<protein>
    <submittedName>
        <fullName evidence="1">Uncharacterized protein</fullName>
    </submittedName>
</protein>
<reference evidence="1" key="1">
    <citation type="journal article" date="2015" name="Nature">
        <title>Complex archaea that bridge the gap between prokaryotes and eukaryotes.</title>
        <authorList>
            <person name="Spang A."/>
            <person name="Saw J.H."/>
            <person name="Jorgensen S.L."/>
            <person name="Zaremba-Niedzwiedzka K."/>
            <person name="Martijn J."/>
            <person name="Lind A.E."/>
            <person name="van Eijk R."/>
            <person name="Schleper C."/>
            <person name="Guy L."/>
            <person name="Ettema T.J."/>
        </authorList>
    </citation>
    <scope>NUCLEOTIDE SEQUENCE</scope>
</reference>
<organism evidence="1">
    <name type="scientific">marine sediment metagenome</name>
    <dbReference type="NCBI Taxonomy" id="412755"/>
    <lineage>
        <taxon>unclassified sequences</taxon>
        <taxon>metagenomes</taxon>
        <taxon>ecological metagenomes</taxon>
    </lineage>
</organism>
<comment type="caution">
    <text evidence="1">The sequence shown here is derived from an EMBL/GenBank/DDBJ whole genome shotgun (WGS) entry which is preliminary data.</text>
</comment>
<accession>A0A0F9SBY4</accession>
<gene>
    <name evidence="1" type="ORF">LCGC14_0471960</name>
</gene>
<name>A0A0F9SBY4_9ZZZZ</name>
<dbReference type="EMBL" id="LAZR01000502">
    <property type="protein sequence ID" value="KKN66375.1"/>
    <property type="molecule type" value="Genomic_DNA"/>
</dbReference>
<sequence length="74" mass="8794">MSEQTIDMRKIRVEDLDQVQHAEYAMKSLKKAARYLKFFNELDTGMEVSSKMIRDIERMQRALSHRLHVLKKVA</sequence>
<dbReference type="AlphaFoldDB" id="A0A0F9SBY4"/>
<evidence type="ECO:0000313" key="1">
    <source>
        <dbReference type="EMBL" id="KKN66375.1"/>
    </source>
</evidence>